<name>A0A212F1L2_DANPL</name>
<evidence type="ECO:0000256" key="1">
    <source>
        <dbReference type="SAM" id="SignalP"/>
    </source>
</evidence>
<feature type="signal peptide" evidence="1">
    <location>
        <begin position="1"/>
        <end position="15"/>
    </location>
</feature>
<sequence length="61" mass="7310">MLKTLFHLSVFVINASFLCYDQMYLELPMPHKSMENLPFKSRSMFLTIWCLQATFKFEQGR</sequence>
<evidence type="ECO:0000313" key="3">
    <source>
        <dbReference type="Proteomes" id="UP000007151"/>
    </source>
</evidence>
<accession>A0A212F1L2</accession>
<organism evidence="2 3">
    <name type="scientific">Danaus plexippus plexippus</name>
    <dbReference type="NCBI Taxonomy" id="278856"/>
    <lineage>
        <taxon>Eukaryota</taxon>
        <taxon>Metazoa</taxon>
        <taxon>Ecdysozoa</taxon>
        <taxon>Arthropoda</taxon>
        <taxon>Hexapoda</taxon>
        <taxon>Insecta</taxon>
        <taxon>Pterygota</taxon>
        <taxon>Neoptera</taxon>
        <taxon>Endopterygota</taxon>
        <taxon>Lepidoptera</taxon>
        <taxon>Glossata</taxon>
        <taxon>Ditrysia</taxon>
        <taxon>Papilionoidea</taxon>
        <taxon>Nymphalidae</taxon>
        <taxon>Danainae</taxon>
        <taxon>Danaini</taxon>
        <taxon>Danaina</taxon>
        <taxon>Danaus</taxon>
        <taxon>Danaus</taxon>
    </lineage>
</organism>
<keyword evidence="1" id="KW-0732">Signal</keyword>
<evidence type="ECO:0000313" key="2">
    <source>
        <dbReference type="EMBL" id="OWR47622.1"/>
    </source>
</evidence>
<dbReference type="EMBL" id="AGBW02010853">
    <property type="protein sequence ID" value="OWR47622.1"/>
    <property type="molecule type" value="Genomic_DNA"/>
</dbReference>
<dbReference type="Proteomes" id="UP000007151">
    <property type="component" value="Unassembled WGS sequence"/>
</dbReference>
<proteinExistence type="predicted"/>
<protein>
    <submittedName>
        <fullName evidence="2">Uncharacterized protein</fullName>
    </submittedName>
</protein>
<dbReference type="AlphaFoldDB" id="A0A212F1L2"/>
<feature type="chain" id="PRO_5013347113" evidence="1">
    <location>
        <begin position="16"/>
        <end position="61"/>
    </location>
</feature>
<gene>
    <name evidence="2" type="ORF">KGM_211837</name>
</gene>
<comment type="caution">
    <text evidence="2">The sequence shown here is derived from an EMBL/GenBank/DDBJ whole genome shotgun (WGS) entry which is preliminary data.</text>
</comment>
<keyword evidence="3" id="KW-1185">Reference proteome</keyword>
<dbReference type="KEGG" id="dpl:KGM_211837"/>
<dbReference type="InParanoid" id="A0A212F1L2"/>
<reference evidence="2 3" key="1">
    <citation type="journal article" date="2011" name="Cell">
        <title>The monarch butterfly genome yields insights into long-distance migration.</title>
        <authorList>
            <person name="Zhan S."/>
            <person name="Merlin C."/>
            <person name="Boore J.L."/>
            <person name="Reppert S.M."/>
        </authorList>
    </citation>
    <scope>NUCLEOTIDE SEQUENCE [LARGE SCALE GENOMIC DNA]</scope>
    <source>
        <strain evidence="2">F-2</strain>
    </source>
</reference>